<dbReference type="InterPro" id="IPR001278">
    <property type="entry name" value="Arg-tRNA-ligase"/>
</dbReference>
<organism evidence="12 13">
    <name type="scientific">Candidatus Berkelbacteria bacterium Gr01-1014_85</name>
    <dbReference type="NCBI Taxonomy" id="2017150"/>
    <lineage>
        <taxon>Bacteria</taxon>
        <taxon>Candidatus Berkelbacteria</taxon>
    </lineage>
</organism>
<dbReference type="GO" id="GO:0004814">
    <property type="term" value="F:arginine-tRNA ligase activity"/>
    <property type="evidence" value="ECO:0007669"/>
    <property type="project" value="UniProtKB-UniRule"/>
</dbReference>
<reference evidence="12 13" key="1">
    <citation type="submission" date="2017-08" db="EMBL/GenBank/DDBJ databases">
        <title>Mechanisms for carbon and nitrogen cycling indicate functional differentiation within the Candidate Phyla Radiation.</title>
        <authorList>
            <person name="Danczak R.E."/>
            <person name="Johnston M.D."/>
            <person name="Kenah C."/>
            <person name="Slattery M."/>
            <person name="Wrighton K.C."/>
            <person name="Wilkins M.J."/>
        </authorList>
    </citation>
    <scope>NUCLEOTIDE SEQUENCE [LARGE SCALE GENOMIC DNA]</scope>
    <source>
        <strain evidence="12">Gr01-1014_85</strain>
    </source>
</reference>
<keyword evidence="5 10" id="KW-0067">ATP-binding</keyword>
<dbReference type="Pfam" id="PF05746">
    <property type="entry name" value="DALR_1"/>
    <property type="match status" value="1"/>
</dbReference>
<evidence type="ECO:0000256" key="1">
    <source>
        <dbReference type="ARBA" id="ARBA00005594"/>
    </source>
</evidence>
<evidence type="ECO:0000313" key="13">
    <source>
        <dbReference type="Proteomes" id="UP000316253"/>
    </source>
</evidence>
<dbReference type="PANTHER" id="PTHR11956:SF5">
    <property type="entry name" value="ARGININE--TRNA LIGASE, CYTOPLASMIC"/>
    <property type="match status" value="1"/>
</dbReference>
<dbReference type="GO" id="GO:0006420">
    <property type="term" value="P:arginyl-tRNA aminoacylation"/>
    <property type="evidence" value="ECO:0007669"/>
    <property type="project" value="UniProtKB-UniRule"/>
</dbReference>
<dbReference type="Gene3D" id="3.40.50.620">
    <property type="entry name" value="HUPs"/>
    <property type="match status" value="1"/>
</dbReference>
<dbReference type="InterPro" id="IPR008909">
    <property type="entry name" value="DALR_anticod-bd"/>
</dbReference>
<proteinExistence type="inferred from homology"/>
<keyword evidence="3 10" id="KW-0436">Ligase</keyword>
<dbReference type="AlphaFoldDB" id="A0A554JDM3"/>
<keyword evidence="4 10" id="KW-0547">Nucleotide-binding</keyword>
<protein>
    <recommendedName>
        <fullName evidence="2 9">Arginine--tRNA ligase</fullName>
        <ecNumber evidence="2 9">6.1.1.19</ecNumber>
    </recommendedName>
</protein>
<evidence type="ECO:0000313" key="12">
    <source>
        <dbReference type="EMBL" id="TSC66503.1"/>
    </source>
</evidence>
<dbReference type="InterPro" id="IPR036695">
    <property type="entry name" value="Arg-tRNA-synth_N_sf"/>
</dbReference>
<dbReference type="EC" id="6.1.1.19" evidence="2 9"/>
<dbReference type="InterPro" id="IPR035684">
    <property type="entry name" value="ArgRS_core"/>
</dbReference>
<evidence type="ECO:0000256" key="10">
    <source>
        <dbReference type="RuleBase" id="RU363038"/>
    </source>
</evidence>
<dbReference type="GO" id="GO:0005737">
    <property type="term" value="C:cytoplasm"/>
    <property type="evidence" value="ECO:0007669"/>
    <property type="project" value="UniProtKB-UniRule"/>
</dbReference>
<evidence type="ECO:0000256" key="6">
    <source>
        <dbReference type="ARBA" id="ARBA00022917"/>
    </source>
</evidence>
<dbReference type="Pfam" id="PF03485">
    <property type="entry name" value="Arg_tRNA_synt_N"/>
    <property type="match status" value="1"/>
</dbReference>
<accession>A0A554JDM3</accession>
<evidence type="ECO:0000256" key="3">
    <source>
        <dbReference type="ARBA" id="ARBA00022598"/>
    </source>
</evidence>
<evidence type="ECO:0000256" key="4">
    <source>
        <dbReference type="ARBA" id="ARBA00022741"/>
    </source>
</evidence>
<dbReference type="Pfam" id="PF00750">
    <property type="entry name" value="tRNA-synt_1d"/>
    <property type="match status" value="1"/>
</dbReference>
<comment type="catalytic activity">
    <reaction evidence="8">
        <text>tRNA(Arg) + L-arginine + ATP = L-arginyl-tRNA(Arg) + AMP + diphosphate</text>
        <dbReference type="Rhea" id="RHEA:20301"/>
        <dbReference type="Rhea" id="RHEA-COMP:9658"/>
        <dbReference type="Rhea" id="RHEA-COMP:9673"/>
        <dbReference type="ChEBI" id="CHEBI:30616"/>
        <dbReference type="ChEBI" id="CHEBI:32682"/>
        <dbReference type="ChEBI" id="CHEBI:33019"/>
        <dbReference type="ChEBI" id="CHEBI:78442"/>
        <dbReference type="ChEBI" id="CHEBI:78513"/>
        <dbReference type="ChEBI" id="CHEBI:456215"/>
        <dbReference type="EC" id="6.1.1.19"/>
    </reaction>
</comment>
<gene>
    <name evidence="12" type="ORF">CEO22_70</name>
</gene>
<keyword evidence="6 10" id="KW-0648">Protein biosynthesis</keyword>
<sequence>MIKSWLTEFNLVWQSFLQTELGLTPIELNDEPELSWQWGARGRGDLVNSAALKLGQRTDEPPYELAERLASGFQQCLPLGLAVKIEVARPGFLNLYFSQSCWPELTKASQGAPEINNAGRTDQQSRHWLIEFGQPNTHKVPHIGHLFSYVFGQALANLFEATGDRVTRLNYQGDIGPHVAKCLYAISQQPFSADQLSGEELALARVNYLQSCYQAGALAYADDPTAKIAIDQINQALYRGDQEWCGLWLRTRQWSLDYYQLFEAEIGIKYTKSYLESQLFAEGQAIAQKATEAQNGQTAILVRDQGAIIFKPDPEKPTEAKLHTRVFISSADTPTYEAKELGLFQAKLRDFEFDYSLTTTANEQNGYFQVVNYVASRIWPTRLAGKIEHLGYGLMNLTTGKMSSRTGQMVTAFDLVAQTKQAVSQYLAANRDYSLEQIEEICQAVAWGAIKYSFLKQTATKNMSFDLASSISFEGDSGPYLQYTYARTQTLLAKAKSQSSEQGTDSVSELVYTETEQQLILTLLAWPDVLTEAKAMRSLHQVATWLYRLASQFSKFYEATPVNHEANPVLRQRRLKLVQSVATGLREGLALMGIECLDQI</sequence>
<evidence type="ECO:0000256" key="7">
    <source>
        <dbReference type="ARBA" id="ARBA00023146"/>
    </source>
</evidence>
<keyword evidence="7 10" id="KW-0030">Aminoacyl-tRNA synthetase</keyword>
<dbReference type="InterPro" id="IPR014729">
    <property type="entry name" value="Rossmann-like_a/b/a_fold"/>
</dbReference>
<dbReference type="NCBIfam" id="TIGR00456">
    <property type="entry name" value="argS"/>
    <property type="match status" value="1"/>
</dbReference>
<dbReference type="FunFam" id="1.10.730.10:FF:000006">
    <property type="entry name" value="Arginyl-tRNA synthetase 2, mitochondrial"/>
    <property type="match status" value="1"/>
</dbReference>
<name>A0A554JDM3_9BACT</name>
<dbReference type="SUPFAM" id="SSF55190">
    <property type="entry name" value="Arginyl-tRNA synthetase (ArgRS), N-terminal 'additional' domain"/>
    <property type="match status" value="1"/>
</dbReference>
<evidence type="ECO:0000256" key="8">
    <source>
        <dbReference type="ARBA" id="ARBA00049339"/>
    </source>
</evidence>
<comment type="similarity">
    <text evidence="1 10">Belongs to the class-I aminoacyl-tRNA synthetase family.</text>
</comment>
<feature type="domain" description="DALR anticodon binding" evidence="11">
    <location>
        <begin position="481"/>
        <end position="600"/>
    </location>
</feature>
<dbReference type="Proteomes" id="UP000316253">
    <property type="component" value="Unassembled WGS sequence"/>
</dbReference>
<dbReference type="SUPFAM" id="SSF47323">
    <property type="entry name" value="Anticodon-binding domain of a subclass of class I aminoacyl-tRNA synthetases"/>
    <property type="match status" value="1"/>
</dbReference>
<dbReference type="InterPro" id="IPR005148">
    <property type="entry name" value="Arg-tRNA-synth_N"/>
</dbReference>
<dbReference type="GO" id="GO:0005524">
    <property type="term" value="F:ATP binding"/>
    <property type="evidence" value="ECO:0007669"/>
    <property type="project" value="UniProtKB-KW"/>
</dbReference>
<dbReference type="PANTHER" id="PTHR11956">
    <property type="entry name" value="ARGINYL-TRNA SYNTHETASE"/>
    <property type="match status" value="1"/>
</dbReference>
<dbReference type="Gene3D" id="1.10.730.10">
    <property type="entry name" value="Isoleucyl-tRNA Synthetase, Domain 1"/>
    <property type="match status" value="1"/>
</dbReference>
<evidence type="ECO:0000259" key="11">
    <source>
        <dbReference type="SMART" id="SM00836"/>
    </source>
</evidence>
<dbReference type="Gene3D" id="3.30.1360.70">
    <property type="entry name" value="Arginyl tRNA synthetase N-terminal domain"/>
    <property type="match status" value="1"/>
</dbReference>
<evidence type="ECO:0000256" key="5">
    <source>
        <dbReference type="ARBA" id="ARBA00022840"/>
    </source>
</evidence>
<dbReference type="InterPro" id="IPR009080">
    <property type="entry name" value="tRNAsynth_Ia_anticodon-bd"/>
</dbReference>
<dbReference type="PRINTS" id="PR01038">
    <property type="entry name" value="TRNASYNTHARG"/>
</dbReference>
<evidence type="ECO:0000256" key="9">
    <source>
        <dbReference type="NCBIfam" id="TIGR00456"/>
    </source>
</evidence>
<dbReference type="SUPFAM" id="SSF52374">
    <property type="entry name" value="Nucleotidylyl transferase"/>
    <property type="match status" value="1"/>
</dbReference>
<dbReference type="SMART" id="SM00836">
    <property type="entry name" value="DALR_1"/>
    <property type="match status" value="1"/>
</dbReference>
<dbReference type="EMBL" id="VMFD01000004">
    <property type="protein sequence ID" value="TSC66503.1"/>
    <property type="molecule type" value="Genomic_DNA"/>
</dbReference>
<comment type="caution">
    <text evidence="12">The sequence shown here is derived from an EMBL/GenBank/DDBJ whole genome shotgun (WGS) entry which is preliminary data.</text>
</comment>
<evidence type="ECO:0000256" key="2">
    <source>
        <dbReference type="ARBA" id="ARBA00012837"/>
    </source>
</evidence>